<feature type="compositionally biased region" description="Basic and acidic residues" evidence="1">
    <location>
        <begin position="158"/>
        <end position="172"/>
    </location>
</feature>
<dbReference type="InterPro" id="IPR051849">
    <property type="entry name" value="GAG-degrading_sulfatase"/>
</dbReference>
<evidence type="ECO:0000313" key="3">
    <source>
        <dbReference type="EMBL" id="WDR03936.1"/>
    </source>
</evidence>
<evidence type="ECO:0000313" key="4">
    <source>
        <dbReference type="Proteomes" id="UP001220530"/>
    </source>
</evidence>
<gene>
    <name evidence="3" type="ORF">PSQ19_07905</name>
</gene>
<dbReference type="Gene3D" id="3.40.720.10">
    <property type="entry name" value="Alkaline Phosphatase, subunit A"/>
    <property type="match status" value="1"/>
</dbReference>
<protein>
    <submittedName>
        <fullName evidence="3">Sulfatase-like hydrolase/transferase</fullName>
    </submittedName>
</protein>
<sequence length="180" mass="19824">MPRTPEAIRQHLADYYGMIAHLDDAIGNILVTADRAGLLDDCVVVYTADHGLALGQHGLMGKQNLYEHSLNIPLIIAGRGIKGGQRLSPLVWHADTRATVLDLAGVPVEENSEGVSLLPIINGDGAAPRQRFGAAYRMGQRMVRDERYKLIRYYEQGDHSDDEPARVTDAKRRGGPRPTF</sequence>
<dbReference type="InterPro" id="IPR000917">
    <property type="entry name" value="Sulfatase_N"/>
</dbReference>
<dbReference type="PANTHER" id="PTHR46615">
    <property type="entry name" value="ARYLSULFATASE K"/>
    <property type="match status" value="1"/>
</dbReference>
<accession>A0ABY7YRJ1</accession>
<dbReference type="PANTHER" id="PTHR46615:SF1">
    <property type="entry name" value="ARYLSULFATASE K"/>
    <property type="match status" value="1"/>
</dbReference>
<dbReference type="Pfam" id="PF00884">
    <property type="entry name" value="Sulfatase"/>
    <property type="match status" value="1"/>
</dbReference>
<dbReference type="SUPFAM" id="SSF53649">
    <property type="entry name" value="Alkaline phosphatase-like"/>
    <property type="match status" value="1"/>
</dbReference>
<evidence type="ECO:0000259" key="2">
    <source>
        <dbReference type="Pfam" id="PF00884"/>
    </source>
</evidence>
<feature type="domain" description="Sulfatase N-terminal" evidence="2">
    <location>
        <begin position="5"/>
        <end position="106"/>
    </location>
</feature>
<name>A0ABY7YRJ1_9HYPH</name>
<dbReference type="EMBL" id="CP118246">
    <property type="protein sequence ID" value="WDR03936.1"/>
    <property type="molecule type" value="Genomic_DNA"/>
</dbReference>
<keyword evidence="4" id="KW-1185">Reference proteome</keyword>
<dbReference type="InterPro" id="IPR017850">
    <property type="entry name" value="Alkaline_phosphatase_core_sf"/>
</dbReference>
<organism evidence="3 4">
    <name type="scientific">Devosia algicola</name>
    <dbReference type="NCBI Taxonomy" id="3026418"/>
    <lineage>
        <taxon>Bacteria</taxon>
        <taxon>Pseudomonadati</taxon>
        <taxon>Pseudomonadota</taxon>
        <taxon>Alphaproteobacteria</taxon>
        <taxon>Hyphomicrobiales</taxon>
        <taxon>Devosiaceae</taxon>
        <taxon>Devosia</taxon>
    </lineage>
</organism>
<evidence type="ECO:0000256" key="1">
    <source>
        <dbReference type="SAM" id="MobiDB-lite"/>
    </source>
</evidence>
<dbReference type="Proteomes" id="UP001220530">
    <property type="component" value="Chromosome"/>
</dbReference>
<reference evidence="3 4" key="1">
    <citation type="submission" date="2023-02" db="EMBL/GenBank/DDBJ databases">
        <title>Devosia algicola sp. nov., isolated from the phycosphere of marine algae.</title>
        <authorList>
            <person name="Kim J.M."/>
            <person name="Lee J.K."/>
            <person name="Choi B.J."/>
            <person name="Bayburt H."/>
            <person name="Jeon C.O."/>
        </authorList>
    </citation>
    <scope>NUCLEOTIDE SEQUENCE [LARGE SCALE GENOMIC DNA]</scope>
    <source>
        <strain evidence="3 4">G20-9</strain>
    </source>
</reference>
<dbReference type="RefSeq" id="WP_282220323.1">
    <property type="nucleotide sequence ID" value="NZ_CP118246.1"/>
</dbReference>
<feature type="region of interest" description="Disordered" evidence="1">
    <location>
        <begin position="158"/>
        <end position="180"/>
    </location>
</feature>
<proteinExistence type="predicted"/>